<evidence type="ECO:0000256" key="12">
    <source>
        <dbReference type="ARBA" id="ARBA00046703"/>
    </source>
</evidence>
<evidence type="ECO:0000256" key="2">
    <source>
        <dbReference type="ARBA" id="ARBA00006656"/>
    </source>
</evidence>
<dbReference type="Proteomes" id="UP000314986">
    <property type="component" value="Unassembled WGS sequence"/>
</dbReference>
<evidence type="ECO:0000256" key="7">
    <source>
        <dbReference type="ARBA" id="ARBA00022685"/>
    </source>
</evidence>
<evidence type="ECO:0000256" key="6">
    <source>
        <dbReference type="ARBA" id="ARBA00022553"/>
    </source>
</evidence>
<dbReference type="InterPro" id="IPR001839">
    <property type="entry name" value="TGF-b_C"/>
</dbReference>
<dbReference type="PROSITE" id="PS00250">
    <property type="entry name" value="TGF_BETA_1"/>
    <property type="match status" value="1"/>
</dbReference>
<feature type="signal peptide" evidence="15">
    <location>
        <begin position="1"/>
        <end position="26"/>
    </location>
</feature>
<evidence type="ECO:0000256" key="14">
    <source>
        <dbReference type="SAM" id="MobiDB-lite"/>
    </source>
</evidence>
<keyword evidence="7" id="KW-0165">Cleavage on pair of basic residues</keyword>
<keyword evidence="9 13" id="KW-0339">Growth factor</keyword>
<evidence type="ECO:0000256" key="1">
    <source>
        <dbReference type="ARBA" id="ARBA00004613"/>
    </source>
</evidence>
<keyword evidence="8 15" id="KW-0732">Signal</keyword>
<dbReference type="InterPro" id="IPR015615">
    <property type="entry name" value="TGF-beta-rel"/>
</dbReference>
<evidence type="ECO:0000256" key="15">
    <source>
        <dbReference type="SAM" id="SignalP"/>
    </source>
</evidence>
<dbReference type="Gene3D" id="2.10.90.10">
    <property type="entry name" value="Cystine-knot cytokines"/>
    <property type="match status" value="1"/>
</dbReference>
<dbReference type="PROSITE" id="PS51362">
    <property type="entry name" value="TGF_BETA_2"/>
    <property type="match status" value="1"/>
</dbReference>
<evidence type="ECO:0000256" key="9">
    <source>
        <dbReference type="ARBA" id="ARBA00023030"/>
    </source>
</evidence>
<comment type="similarity">
    <text evidence="2 13">Belongs to the TGF-beta family.</text>
</comment>
<dbReference type="GO" id="GO:0005125">
    <property type="term" value="F:cytokine activity"/>
    <property type="evidence" value="ECO:0007669"/>
    <property type="project" value="UniProtKB-KW"/>
</dbReference>
<evidence type="ECO:0000259" key="16">
    <source>
        <dbReference type="PROSITE" id="PS51362"/>
    </source>
</evidence>
<evidence type="ECO:0000256" key="10">
    <source>
        <dbReference type="ARBA" id="ARBA00023157"/>
    </source>
</evidence>
<dbReference type="InterPro" id="IPR017948">
    <property type="entry name" value="TGFb_CS"/>
</dbReference>
<evidence type="ECO:0000256" key="5">
    <source>
        <dbReference type="ARBA" id="ARBA00022525"/>
    </source>
</evidence>
<dbReference type="PANTHER" id="PTHR11848">
    <property type="entry name" value="TGF-BETA FAMILY"/>
    <property type="match status" value="1"/>
</dbReference>
<dbReference type="STRING" id="7868.ENSCMIP00000003785"/>
<dbReference type="Ensembl" id="ENSCMIT00000003930.1">
    <property type="protein sequence ID" value="ENSCMIP00000003785.1"/>
    <property type="gene ID" value="ENSCMIG00000002270.1"/>
</dbReference>
<reference evidence="17" key="5">
    <citation type="submission" date="2025-09" db="UniProtKB">
        <authorList>
            <consortium name="Ensembl"/>
        </authorList>
    </citation>
    <scope>IDENTIFICATION</scope>
</reference>
<dbReference type="SMART" id="SM00204">
    <property type="entry name" value="TGFB"/>
    <property type="match status" value="1"/>
</dbReference>
<dbReference type="InterPro" id="IPR015617">
    <property type="entry name" value="Growth_differentiation_fac-9_C"/>
</dbReference>
<reference evidence="18" key="2">
    <citation type="journal article" date="2007" name="PLoS Biol.">
        <title>Survey sequencing and comparative analysis of the elephant shark (Callorhinchus milii) genome.</title>
        <authorList>
            <person name="Venkatesh B."/>
            <person name="Kirkness E.F."/>
            <person name="Loh Y.H."/>
            <person name="Halpern A.L."/>
            <person name="Lee A.P."/>
            <person name="Johnson J."/>
            <person name="Dandona N."/>
            <person name="Viswanathan L.D."/>
            <person name="Tay A."/>
            <person name="Venter J.C."/>
            <person name="Strausberg R.L."/>
            <person name="Brenner S."/>
        </authorList>
    </citation>
    <scope>NUCLEOTIDE SEQUENCE [LARGE SCALE GENOMIC DNA]</scope>
</reference>
<evidence type="ECO:0000313" key="18">
    <source>
        <dbReference type="Proteomes" id="UP000314986"/>
    </source>
</evidence>
<dbReference type="GO" id="GO:0008083">
    <property type="term" value="F:growth factor activity"/>
    <property type="evidence" value="ECO:0007669"/>
    <property type="project" value="UniProtKB-KW"/>
</dbReference>
<feature type="compositionally biased region" description="Basic residues" evidence="14">
    <location>
        <begin position="288"/>
        <end position="303"/>
    </location>
</feature>
<evidence type="ECO:0000256" key="8">
    <source>
        <dbReference type="ARBA" id="ARBA00022729"/>
    </source>
</evidence>
<dbReference type="CTD" id="2661"/>
<reference evidence="18" key="3">
    <citation type="journal article" date="2014" name="Nature">
        <title>Elephant shark genome provides unique insights into gnathostome evolution.</title>
        <authorList>
            <consortium name="International Elephant Shark Genome Sequencing Consortium"/>
            <person name="Venkatesh B."/>
            <person name="Lee A.P."/>
            <person name="Ravi V."/>
            <person name="Maurya A.K."/>
            <person name="Lian M.M."/>
            <person name="Swann J.B."/>
            <person name="Ohta Y."/>
            <person name="Flajnik M.F."/>
            <person name="Sutoh Y."/>
            <person name="Kasahara M."/>
            <person name="Hoon S."/>
            <person name="Gangu V."/>
            <person name="Roy S.W."/>
            <person name="Irimia M."/>
            <person name="Korzh V."/>
            <person name="Kondrychyn I."/>
            <person name="Lim Z.W."/>
            <person name="Tay B.H."/>
            <person name="Tohari S."/>
            <person name="Kong K.W."/>
            <person name="Ho S."/>
            <person name="Lorente-Galdos B."/>
            <person name="Quilez J."/>
            <person name="Marques-Bonet T."/>
            <person name="Raney B.J."/>
            <person name="Ingham P.W."/>
            <person name="Tay A."/>
            <person name="Hillier L.W."/>
            <person name="Minx P."/>
            <person name="Boehm T."/>
            <person name="Wilson R.K."/>
            <person name="Brenner S."/>
            <person name="Warren W.C."/>
        </authorList>
    </citation>
    <scope>NUCLEOTIDE SEQUENCE [LARGE SCALE GENOMIC DNA]</scope>
</reference>
<comment type="subcellular location">
    <subcellularLocation>
        <location evidence="1">Secreted</location>
    </subcellularLocation>
</comment>
<dbReference type="InterPro" id="IPR029034">
    <property type="entry name" value="Cystine-knot_cytokine"/>
</dbReference>
<evidence type="ECO:0000256" key="4">
    <source>
        <dbReference type="ARBA" id="ARBA00022514"/>
    </source>
</evidence>
<sequence length="425" mass="49066">MGALCPLCPLCPWLVLVLVLFSFCNASEAPPSSDDYGLLVPFLKVLRERDGSNHSSPTKPDTRYLRYMRRLYTVSATQDGIPRRGVDHHYNTVRLLTPRTLCTETDGEAFKQDVYYGLDFVTEDLLRSVLLYSVDKPIHFPVLCNCNLLVKDHKLIRLQTCSNAQRSHNFLLRLERRKRHEWVEVDLTSFLQPFIGLHKGSLHMVFNYWCVRPDQSHPNLTRGRDGDDNPLKLSLMAPSLLLFLNDTRGQAHQRWYDETELNVHPRLGQVQSLAKAPSHQSRELVRRSSSRSIRKRRGPKRRGLVKAPQNIHRFPWLQHPKEECQLHDFRLAFSQLRWDHWIIAPHNYNPRFCRGSCPRALGHRYGSPVHTLVQNILFEKGNSPIPQPSCVPSGYNPLSVLTLENDGSVTYKEYEDMIATACTCR</sequence>
<dbReference type="OMA" id="TWRICVC"/>
<dbReference type="GO" id="GO:0005615">
    <property type="term" value="C:extracellular space"/>
    <property type="evidence" value="ECO:0007669"/>
    <property type="project" value="UniProtKB-KW"/>
</dbReference>
<evidence type="ECO:0000256" key="3">
    <source>
        <dbReference type="ARBA" id="ARBA00017637"/>
    </source>
</evidence>
<proteinExistence type="inferred from homology"/>
<comment type="subunit">
    <text evidence="12">Homodimer or heterodimer. But, in contrast to other members of this family, cannot be disulfide-linked.</text>
</comment>
<keyword evidence="11" id="KW-0325">Glycoprotein</keyword>
<dbReference type="OrthoDB" id="6427922at2759"/>
<keyword evidence="10" id="KW-1015">Disulfide bond</keyword>
<dbReference type="InParanoid" id="A0A4W3GLL8"/>
<feature type="chain" id="PRO_5021245184" description="Growth/differentiation factor 9" evidence="15">
    <location>
        <begin position="27"/>
        <end position="425"/>
    </location>
</feature>
<keyword evidence="6" id="KW-0597">Phosphoprotein</keyword>
<dbReference type="FunFam" id="2.10.90.10:FF:000012">
    <property type="entry name" value="Growth/differentiation factor 9 (Predicted)"/>
    <property type="match status" value="1"/>
</dbReference>
<evidence type="ECO:0000256" key="13">
    <source>
        <dbReference type="RuleBase" id="RU000354"/>
    </source>
</evidence>
<reference evidence="18" key="1">
    <citation type="journal article" date="2006" name="Science">
        <title>Ancient noncoding elements conserved in the human genome.</title>
        <authorList>
            <person name="Venkatesh B."/>
            <person name="Kirkness E.F."/>
            <person name="Loh Y.H."/>
            <person name="Halpern A.L."/>
            <person name="Lee A.P."/>
            <person name="Johnson J."/>
            <person name="Dandona N."/>
            <person name="Viswanathan L.D."/>
            <person name="Tay A."/>
            <person name="Venter J.C."/>
            <person name="Strausberg R.L."/>
            <person name="Brenner S."/>
        </authorList>
    </citation>
    <scope>NUCLEOTIDE SEQUENCE [LARGE SCALE GENOMIC DNA]</scope>
</reference>
<protein>
    <recommendedName>
        <fullName evidence="3">Growth/differentiation factor 9</fullName>
    </recommendedName>
</protein>
<evidence type="ECO:0000256" key="11">
    <source>
        <dbReference type="ARBA" id="ARBA00023180"/>
    </source>
</evidence>
<feature type="domain" description="TGF-beta family profile" evidence="16">
    <location>
        <begin position="294"/>
        <end position="425"/>
    </location>
</feature>
<keyword evidence="18" id="KW-1185">Reference proteome</keyword>
<feature type="region of interest" description="Disordered" evidence="14">
    <location>
        <begin position="272"/>
        <end position="303"/>
    </location>
</feature>
<keyword evidence="4" id="KW-0202">Cytokine</keyword>
<evidence type="ECO:0000313" key="17">
    <source>
        <dbReference type="Ensembl" id="ENSCMIP00000003785.1"/>
    </source>
</evidence>
<dbReference type="GeneID" id="103177333"/>
<accession>A0A4W3GLL8</accession>
<dbReference type="GeneTree" id="ENSGT00940000159784"/>
<dbReference type="Pfam" id="PF00019">
    <property type="entry name" value="TGF_beta"/>
    <property type="match status" value="1"/>
</dbReference>
<dbReference type="AlphaFoldDB" id="A0A4W3GLL8"/>
<dbReference type="SUPFAM" id="SSF57501">
    <property type="entry name" value="Cystine-knot cytokines"/>
    <property type="match status" value="1"/>
</dbReference>
<dbReference type="KEGG" id="cmk:103177333"/>
<gene>
    <name evidence="17" type="primary">gdf9</name>
</gene>
<name>A0A4W3GLL8_CALMI</name>
<keyword evidence="5" id="KW-0964">Secreted</keyword>
<dbReference type="RefSeq" id="XP_007889644.2">
    <property type="nucleotide sequence ID" value="XM_007891453.2"/>
</dbReference>
<dbReference type="CDD" id="cd19403">
    <property type="entry name" value="TGF_beta_GDF9"/>
    <property type="match status" value="1"/>
</dbReference>
<reference evidence="17" key="4">
    <citation type="submission" date="2025-08" db="UniProtKB">
        <authorList>
            <consortium name="Ensembl"/>
        </authorList>
    </citation>
    <scope>IDENTIFICATION</scope>
</reference>
<dbReference type="PANTHER" id="PTHR11848:SF19">
    <property type="entry name" value="GROWTH_DIFFERENTIATION FACTOR 9"/>
    <property type="match status" value="1"/>
</dbReference>
<organism evidence="17 18">
    <name type="scientific">Callorhinchus milii</name>
    <name type="common">Ghost shark</name>
    <dbReference type="NCBI Taxonomy" id="7868"/>
    <lineage>
        <taxon>Eukaryota</taxon>
        <taxon>Metazoa</taxon>
        <taxon>Chordata</taxon>
        <taxon>Craniata</taxon>
        <taxon>Vertebrata</taxon>
        <taxon>Chondrichthyes</taxon>
        <taxon>Holocephali</taxon>
        <taxon>Chimaeriformes</taxon>
        <taxon>Callorhinchidae</taxon>
        <taxon>Callorhinchus</taxon>
    </lineage>
</organism>